<dbReference type="GO" id="GO:0006570">
    <property type="term" value="P:tyrosine metabolic process"/>
    <property type="evidence" value="ECO:0007669"/>
    <property type="project" value="TreeGrafter"/>
</dbReference>
<feature type="domain" description="Nitroreductase" evidence="7">
    <location>
        <begin position="119"/>
        <end position="287"/>
    </location>
</feature>
<proteinExistence type="inferred from homology"/>
<dbReference type="SUPFAM" id="SSF55469">
    <property type="entry name" value="FMN-dependent nitroreductase-like"/>
    <property type="match status" value="1"/>
</dbReference>
<dbReference type="PANTHER" id="PTHR23026:SF90">
    <property type="entry name" value="IODOTYROSINE DEIODINASE 1"/>
    <property type="match status" value="1"/>
</dbReference>
<feature type="region of interest" description="Disordered" evidence="6">
    <location>
        <begin position="39"/>
        <end position="59"/>
    </location>
</feature>
<keyword evidence="4" id="KW-0288">FMN</keyword>
<dbReference type="Pfam" id="PF00881">
    <property type="entry name" value="Nitroreductase"/>
    <property type="match status" value="1"/>
</dbReference>
<dbReference type="Gene3D" id="3.40.109.10">
    <property type="entry name" value="NADH Oxidase"/>
    <property type="match status" value="1"/>
</dbReference>
<accession>A0A7I8VDP6</accession>
<dbReference type="InterPro" id="IPR050627">
    <property type="entry name" value="Nitroreductase/BluB"/>
</dbReference>
<dbReference type="EMBL" id="CAJFCJ010000003">
    <property type="protein sequence ID" value="CAD5113375.1"/>
    <property type="molecule type" value="Genomic_DNA"/>
</dbReference>
<comment type="similarity">
    <text evidence="2">Belongs to the nitroreductase family.</text>
</comment>
<organism evidence="8 9">
    <name type="scientific">Dimorphilus gyrociliatus</name>
    <dbReference type="NCBI Taxonomy" id="2664684"/>
    <lineage>
        <taxon>Eukaryota</taxon>
        <taxon>Metazoa</taxon>
        <taxon>Spiralia</taxon>
        <taxon>Lophotrochozoa</taxon>
        <taxon>Annelida</taxon>
        <taxon>Polychaeta</taxon>
        <taxon>Polychaeta incertae sedis</taxon>
        <taxon>Dinophilidae</taxon>
        <taxon>Dimorphilus</taxon>
    </lineage>
</organism>
<dbReference type="AlphaFoldDB" id="A0A7I8VDP6"/>
<protein>
    <submittedName>
        <fullName evidence="8">DgyrCDS2547</fullName>
    </submittedName>
</protein>
<evidence type="ECO:0000256" key="1">
    <source>
        <dbReference type="ARBA" id="ARBA00001917"/>
    </source>
</evidence>
<keyword evidence="5" id="KW-0560">Oxidoreductase</keyword>
<keyword evidence="9" id="KW-1185">Reference proteome</keyword>
<evidence type="ECO:0000313" key="8">
    <source>
        <dbReference type="EMBL" id="CAD5113375.1"/>
    </source>
</evidence>
<sequence length="310" mass="36215">MSDLAPFLTKYWKETTITIAIGTSALIAYKKWTANKRLKEATDEEEDDMDGREKPERMQSENFESVDNDFYDDLANCPEKQLEYQPRKQNDNDYYFNSRYTEDEMFTRAKEFFNLMNLRRSCRFMSDAPVPREVIEEIIRTASTGPSGAHTQPWTYVVVQNPEYKKEIRRIIEEEEEVNYRKRMGMKWINDLKNLRTSWSWKKPYLEDAPYLIVVFKQAYALSNGHRKTLYYNEISTCISVGILLAAIQNVGLCTLTSTPMNAGPRLRSLLNRPPNEKVILLLPVGYAATDATVPDLKRKELKDVLIWED</sequence>
<evidence type="ECO:0000259" key="7">
    <source>
        <dbReference type="Pfam" id="PF00881"/>
    </source>
</evidence>
<evidence type="ECO:0000256" key="2">
    <source>
        <dbReference type="ARBA" id="ARBA00007118"/>
    </source>
</evidence>
<dbReference type="InterPro" id="IPR000415">
    <property type="entry name" value="Nitroreductase-like"/>
</dbReference>
<name>A0A7I8VDP6_9ANNE</name>
<dbReference type="GO" id="GO:0005886">
    <property type="term" value="C:plasma membrane"/>
    <property type="evidence" value="ECO:0007669"/>
    <property type="project" value="TreeGrafter"/>
</dbReference>
<comment type="cofactor">
    <cofactor evidence="1">
        <name>FMN</name>
        <dbReference type="ChEBI" id="CHEBI:58210"/>
    </cofactor>
</comment>
<evidence type="ECO:0000256" key="4">
    <source>
        <dbReference type="ARBA" id="ARBA00022643"/>
    </source>
</evidence>
<evidence type="ECO:0000256" key="3">
    <source>
        <dbReference type="ARBA" id="ARBA00022630"/>
    </source>
</evidence>
<gene>
    <name evidence="8" type="ORF">DGYR_LOCUS2380</name>
</gene>
<keyword evidence="3" id="KW-0285">Flavoprotein</keyword>
<dbReference type="PANTHER" id="PTHR23026">
    <property type="entry name" value="NADPH NITROREDUCTASE"/>
    <property type="match status" value="1"/>
</dbReference>
<dbReference type="InterPro" id="IPR029479">
    <property type="entry name" value="Nitroreductase"/>
</dbReference>
<evidence type="ECO:0000256" key="5">
    <source>
        <dbReference type="ARBA" id="ARBA00023002"/>
    </source>
</evidence>
<dbReference type="FunFam" id="3.40.109.10:FF:000004">
    <property type="entry name" value="Iodotyrosine deiodinase 1"/>
    <property type="match status" value="1"/>
</dbReference>
<dbReference type="GO" id="GO:0140616">
    <property type="term" value="F:iodotyrosine deiodinase activity"/>
    <property type="evidence" value="ECO:0007669"/>
    <property type="project" value="UniProtKB-ARBA"/>
</dbReference>
<evidence type="ECO:0000313" key="9">
    <source>
        <dbReference type="Proteomes" id="UP000549394"/>
    </source>
</evidence>
<reference evidence="8 9" key="1">
    <citation type="submission" date="2020-08" db="EMBL/GenBank/DDBJ databases">
        <authorList>
            <person name="Hejnol A."/>
        </authorList>
    </citation>
    <scope>NUCLEOTIDE SEQUENCE [LARGE SCALE GENOMIC DNA]</scope>
</reference>
<comment type="caution">
    <text evidence="8">The sequence shown here is derived from an EMBL/GenBank/DDBJ whole genome shotgun (WGS) entry which is preliminary data.</text>
</comment>
<dbReference type="Proteomes" id="UP000549394">
    <property type="component" value="Unassembled WGS sequence"/>
</dbReference>
<dbReference type="CDD" id="cd02144">
    <property type="entry name" value="iodotyrosine_dehalogenase"/>
    <property type="match status" value="1"/>
</dbReference>
<evidence type="ECO:0000256" key="6">
    <source>
        <dbReference type="SAM" id="MobiDB-lite"/>
    </source>
</evidence>
<dbReference type="OrthoDB" id="41362at2759"/>